<comment type="subcellular location">
    <subcellularLocation>
        <location evidence="9">Cytoplasm</location>
    </subcellularLocation>
</comment>
<evidence type="ECO:0000256" key="2">
    <source>
        <dbReference type="ARBA" id="ARBA00002631"/>
    </source>
</evidence>
<dbReference type="STRING" id="870908.SAMN04488044_0581"/>
<keyword evidence="6 9" id="KW-0227">DNA damage</keyword>
<dbReference type="AlphaFoldDB" id="A0A1M5J8N4"/>
<evidence type="ECO:0000256" key="6">
    <source>
        <dbReference type="ARBA" id="ARBA00022763"/>
    </source>
</evidence>
<evidence type="ECO:0000313" key="13">
    <source>
        <dbReference type="EMBL" id="SHG36861.1"/>
    </source>
</evidence>
<dbReference type="SUPFAM" id="SSF52141">
    <property type="entry name" value="Uracil-DNA glycosylase-like"/>
    <property type="match status" value="1"/>
</dbReference>
<evidence type="ECO:0000256" key="4">
    <source>
        <dbReference type="ARBA" id="ARBA00012030"/>
    </source>
</evidence>
<evidence type="ECO:0000256" key="9">
    <source>
        <dbReference type="HAMAP-Rule" id="MF_00148"/>
    </source>
</evidence>
<dbReference type="EMBL" id="FQWM01000001">
    <property type="protein sequence ID" value="SHG36861.1"/>
    <property type="molecule type" value="Genomic_DNA"/>
</dbReference>
<accession>A0A1M5J8N4</accession>
<dbReference type="SMART" id="SM00986">
    <property type="entry name" value="UDG"/>
    <property type="match status" value="1"/>
</dbReference>
<dbReference type="InterPro" id="IPR005122">
    <property type="entry name" value="Uracil-DNA_glycosylase-like"/>
</dbReference>
<evidence type="ECO:0000256" key="5">
    <source>
        <dbReference type="ARBA" id="ARBA00018429"/>
    </source>
</evidence>
<evidence type="ECO:0000256" key="1">
    <source>
        <dbReference type="ARBA" id="ARBA00001400"/>
    </source>
</evidence>
<keyword evidence="14" id="KW-1185">Reference proteome</keyword>
<keyword evidence="9" id="KW-0963">Cytoplasm</keyword>
<reference evidence="14" key="1">
    <citation type="submission" date="2016-11" db="EMBL/GenBank/DDBJ databases">
        <authorList>
            <person name="Varghese N."/>
            <person name="Submissions S."/>
        </authorList>
    </citation>
    <scope>NUCLEOTIDE SEQUENCE [LARGE SCALE GENOMIC DNA]</scope>
    <source>
        <strain evidence="14">DSM 28223</strain>
    </source>
</reference>
<evidence type="ECO:0000313" key="14">
    <source>
        <dbReference type="Proteomes" id="UP000184211"/>
    </source>
</evidence>
<dbReference type="HAMAP" id="MF_00148">
    <property type="entry name" value="UDG"/>
    <property type="match status" value="1"/>
</dbReference>
<evidence type="ECO:0000256" key="3">
    <source>
        <dbReference type="ARBA" id="ARBA00008184"/>
    </source>
</evidence>
<dbReference type="GO" id="GO:0097510">
    <property type="term" value="P:base-excision repair, AP site formation via deaminated base removal"/>
    <property type="evidence" value="ECO:0007669"/>
    <property type="project" value="TreeGrafter"/>
</dbReference>
<dbReference type="Proteomes" id="UP000184211">
    <property type="component" value="Unassembled WGS sequence"/>
</dbReference>
<dbReference type="EC" id="3.2.2.27" evidence="4 9"/>
<dbReference type="GO" id="GO:0005737">
    <property type="term" value="C:cytoplasm"/>
    <property type="evidence" value="ECO:0007669"/>
    <property type="project" value="UniProtKB-SubCell"/>
</dbReference>
<dbReference type="CDD" id="cd10027">
    <property type="entry name" value="UDG-F1-like"/>
    <property type="match status" value="1"/>
</dbReference>
<dbReference type="SMART" id="SM00987">
    <property type="entry name" value="UreE_C"/>
    <property type="match status" value="1"/>
</dbReference>
<dbReference type="Pfam" id="PF03167">
    <property type="entry name" value="UDG"/>
    <property type="match status" value="1"/>
</dbReference>
<dbReference type="GO" id="GO:0004844">
    <property type="term" value="F:uracil DNA N-glycosylase activity"/>
    <property type="evidence" value="ECO:0007669"/>
    <property type="project" value="UniProtKB-UniRule"/>
</dbReference>
<evidence type="ECO:0000256" key="10">
    <source>
        <dbReference type="PROSITE-ProRule" id="PRU10072"/>
    </source>
</evidence>
<dbReference type="NCBIfam" id="NF003589">
    <property type="entry name" value="PRK05254.1-2"/>
    <property type="match status" value="1"/>
</dbReference>
<organism evidence="13 14">
    <name type="scientific">Cognatishimia maritima</name>
    <dbReference type="NCBI Taxonomy" id="870908"/>
    <lineage>
        <taxon>Bacteria</taxon>
        <taxon>Pseudomonadati</taxon>
        <taxon>Pseudomonadota</taxon>
        <taxon>Alphaproteobacteria</taxon>
        <taxon>Rhodobacterales</taxon>
        <taxon>Paracoccaceae</taxon>
        <taxon>Cognatishimia</taxon>
    </lineage>
</organism>
<dbReference type="NCBIfam" id="NF003588">
    <property type="entry name" value="PRK05254.1-1"/>
    <property type="match status" value="1"/>
</dbReference>
<dbReference type="InterPro" id="IPR002043">
    <property type="entry name" value="UDG_fam1"/>
</dbReference>
<dbReference type="Gene3D" id="3.40.470.10">
    <property type="entry name" value="Uracil-DNA glycosylase-like domain"/>
    <property type="match status" value="1"/>
</dbReference>
<dbReference type="PANTHER" id="PTHR11264">
    <property type="entry name" value="URACIL-DNA GLYCOSYLASE"/>
    <property type="match status" value="1"/>
</dbReference>
<dbReference type="OrthoDB" id="9804372at2"/>
<dbReference type="NCBIfam" id="NF003592">
    <property type="entry name" value="PRK05254.1-5"/>
    <property type="match status" value="1"/>
</dbReference>
<evidence type="ECO:0000256" key="8">
    <source>
        <dbReference type="ARBA" id="ARBA00023204"/>
    </source>
</evidence>
<dbReference type="InterPro" id="IPR018085">
    <property type="entry name" value="Ura-DNA_Glyclase_AS"/>
</dbReference>
<keyword evidence="7 9" id="KW-0378">Hydrolase</keyword>
<comment type="catalytic activity">
    <reaction evidence="1 9 11">
        <text>Hydrolyzes single-stranded DNA or mismatched double-stranded DNA and polynucleotides, releasing free uracil.</text>
        <dbReference type="EC" id="3.2.2.27"/>
    </reaction>
</comment>
<name>A0A1M5J8N4_9RHOB</name>
<dbReference type="InterPro" id="IPR036895">
    <property type="entry name" value="Uracil-DNA_glycosylase-like_sf"/>
</dbReference>
<comment type="function">
    <text evidence="2 9 11">Excises uracil residues from the DNA which can arise as a result of misincorporation of dUMP residues by DNA polymerase or due to deamination of cytosine.</text>
</comment>
<dbReference type="PROSITE" id="PS00130">
    <property type="entry name" value="U_DNA_GLYCOSYLASE"/>
    <property type="match status" value="1"/>
</dbReference>
<comment type="similarity">
    <text evidence="3 9 11">Belongs to the uracil-DNA glycosylase (UDG) superfamily. UNG family.</text>
</comment>
<feature type="active site" description="Proton acceptor" evidence="9 10">
    <location>
        <position position="104"/>
    </location>
</feature>
<gene>
    <name evidence="9" type="primary">ung</name>
    <name evidence="13" type="ORF">SAMN04488044_0581</name>
</gene>
<evidence type="ECO:0000259" key="12">
    <source>
        <dbReference type="SMART" id="SM00986"/>
    </source>
</evidence>
<protein>
    <recommendedName>
        <fullName evidence="5 9">Uracil-DNA glycosylase</fullName>
        <shortName evidence="9">UDG</shortName>
        <ecNumber evidence="4 9">3.2.2.27</ecNumber>
    </recommendedName>
</protein>
<keyword evidence="8 9" id="KW-0234">DNA repair</keyword>
<evidence type="ECO:0000256" key="7">
    <source>
        <dbReference type="ARBA" id="ARBA00022801"/>
    </source>
</evidence>
<feature type="domain" description="Uracil-DNA glycosylase-like" evidence="12">
    <location>
        <begin position="89"/>
        <end position="247"/>
    </location>
</feature>
<dbReference type="NCBIfam" id="TIGR00628">
    <property type="entry name" value="ung"/>
    <property type="match status" value="1"/>
</dbReference>
<proteinExistence type="inferred from homology"/>
<dbReference type="PANTHER" id="PTHR11264:SF0">
    <property type="entry name" value="URACIL-DNA GLYCOSYLASE"/>
    <property type="match status" value="1"/>
</dbReference>
<sequence length="260" mass="28458">MPRKIDFGSGLNERNWTNCKAIWPAPARTQGGCIRTHHGQAQANLVVTVPKNWTHLPFFASDVATIEAHVAADARDILPPAYQRFAALDACAPEKVRVVILGQDPYPTPGHAHGLAFSVEPDVRPLPRSLTNIYKEMVEDLGAAPLNGDLRGWAAQGVLLLNTVLSVPAGEANGHKDLGWQTLAHQVLADVSQKPTAFVLWGKQAQNLAKHIHPGDHLMIETAHPSPLSARRGFFGSRPFSRINTWLADRGEQPIDWTLQ</sequence>
<evidence type="ECO:0000256" key="11">
    <source>
        <dbReference type="RuleBase" id="RU003780"/>
    </source>
</evidence>